<feature type="transmembrane region" description="Helical" evidence="6">
    <location>
        <begin position="7"/>
        <end position="24"/>
    </location>
</feature>
<dbReference type="AlphaFoldDB" id="A0A3E0WYI0"/>
<keyword evidence="5 6" id="KW-0472">Membrane</keyword>
<dbReference type="InterPro" id="IPR010664">
    <property type="entry name" value="LipoPS_assembly_LptC-rel"/>
</dbReference>
<evidence type="ECO:0000256" key="4">
    <source>
        <dbReference type="ARBA" id="ARBA00022989"/>
    </source>
</evidence>
<protein>
    <recommendedName>
        <fullName evidence="6">Lipopolysaccharide export system protein LptC</fullName>
    </recommendedName>
</protein>
<dbReference type="PANTHER" id="PTHR37481">
    <property type="entry name" value="LIPOPOLYSACCHARIDE EXPORT SYSTEM PROTEIN LPTC"/>
    <property type="match status" value="1"/>
</dbReference>
<dbReference type="GO" id="GO:0043165">
    <property type="term" value="P:Gram-negative-bacterium-type cell outer membrane assembly"/>
    <property type="evidence" value="ECO:0007669"/>
    <property type="project" value="UniProtKB-UniRule"/>
</dbReference>
<comment type="similarity">
    <text evidence="6">Belongs to the LptC family.</text>
</comment>
<comment type="function">
    <text evidence="6">Involved in the assembly of lipopolysaccharide (LPS). Required for the translocation of LPS from the inner membrane to the outer membrane. Facilitates the transfer of LPS from the inner membrane to the periplasmic protein LptA. Could be a docking site for LptA.</text>
</comment>
<comment type="caution">
    <text evidence="7">The sequence shown here is derived from an EMBL/GenBank/DDBJ whole genome shotgun (WGS) entry which is preliminary data.</text>
</comment>
<evidence type="ECO:0000256" key="2">
    <source>
        <dbReference type="ARBA" id="ARBA00022519"/>
    </source>
</evidence>
<dbReference type="HAMAP" id="MF_01915">
    <property type="entry name" value="LPS_assembly_LptC"/>
    <property type="match status" value="1"/>
</dbReference>
<gene>
    <name evidence="6" type="primary">lptC</name>
    <name evidence="7" type="ORF">CAL65_08010</name>
</gene>
<dbReference type="RefSeq" id="WP_116301577.1">
    <property type="nucleotide sequence ID" value="NZ_NFZV01000005.1"/>
</dbReference>
<dbReference type="NCBIfam" id="TIGR04409">
    <property type="entry name" value="LptC_YrbK"/>
    <property type="match status" value="1"/>
</dbReference>
<dbReference type="GO" id="GO:0015221">
    <property type="term" value="F:lipopolysaccharide transmembrane transporter activity"/>
    <property type="evidence" value="ECO:0007669"/>
    <property type="project" value="InterPro"/>
</dbReference>
<keyword evidence="8" id="KW-1185">Reference proteome</keyword>
<evidence type="ECO:0000256" key="1">
    <source>
        <dbReference type="ARBA" id="ARBA00022475"/>
    </source>
</evidence>
<accession>A0A3E0WYI0</accession>
<dbReference type="Gene3D" id="2.60.450.10">
    <property type="entry name" value="Lipopolysaccharide (LPS) transport protein A like domain"/>
    <property type="match status" value="1"/>
</dbReference>
<dbReference type="GO" id="GO:0017089">
    <property type="term" value="F:glycolipid transfer activity"/>
    <property type="evidence" value="ECO:0007669"/>
    <property type="project" value="TreeGrafter"/>
</dbReference>
<dbReference type="PANTHER" id="PTHR37481:SF1">
    <property type="entry name" value="LIPOPOLYSACCHARIDE EXPORT SYSTEM PROTEIN LPTC"/>
    <property type="match status" value="1"/>
</dbReference>
<dbReference type="InterPro" id="IPR052363">
    <property type="entry name" value="LPS_export_LptC"/>
</dbReference>
<dbReference type="GO" id="GO:0005886">
    <property type="term" value="C:plasma membrane"/>
    <property type="evidence" value="ECO:0007669"/>
    <property type="project" value="UniProtKB-SubCell"/>
</dbReference>
<dbReference type="Pfam" id="PF06835">
    <property type="entry name" value="LptC"/>
    <property type="match status" value="1"/>
</dbReference>
<reference evidence="8" key="1">
    <citation type="submission" date="2017-05" db="EMBL/GenBank/DDBJ databases">
        <authorList>
            <person name="Sharma S."/>
            <person name="Sidhu C."/>
            <person name="Pinnaka A.K."/>
        </authorList>
    </citation>
    <scope>NUCLEOTIDE SEQUENCE [LARGE SCALE GENOMIC DNA]</scope>
    <source>
        <strain evidence="8">AK93</strain>
    </source>
</reference>
<evidence type="ECO:0000256" key="6">
    <source>
        <dbReference type="HAMAP-Rule" id="MF_01915"/>
    </source>
</evidence>
<comment type="subunit">
    <text evidence="6">Component of the lipopolysaccharide transport and assembly complex. Interacts with LptA and the LptBFG transporter complex.</text>
</comment>
<keyword evidence="3 6" id="KW-0812">Transmembrane</keyword>
<evidence type="ECO:0000256" key="3">
    <source>
        <dbReference type="ARBA" id="ARBA00022692"/>
    </source>
</evidence>
<comment type="subcellular location">
    <subcellularLocation>
        <location evidence="6">Cell inner membrane</location>
        <topology evidence="6">Single-pass membrane protein</topology>
    </subcellularLocation>
</comment>
<keyword evidence="1 6" id="KW-1003">Cell membrane</keyword>
<dbReference type="GO" id="GO:0030288">
    <property type="term" value="C:outer membrane-bounded periplasmic space"/>
    <property type="evidence" value="ECO:0007669"/>
    <property type="project" value="TreeGrafter"/>
</dbReference>
<dbReference type="EMBL" id="NFZW01000006">
    <property type="protein sequence ID" value="RFA37868.1"/>
    <property type="molecule type" value="Genomic_DNA"/>
</dbReference>
<evidence type="ECO:0000313" key="8">
    <source>
        <dbReference type="Proteomes" id="UP000256763"/>
    </source>
</evidence>
<name>A0A3E0WYI0_9GAMM</name>
<evidence type="ECO:0000256" key="5">
    <source>
        <dbReference type="ARBA" id="ARBA00023136"/>
    </source>
</evidence>
<sequence>MFLKRRLFPLVSLVVMAVMAWWVFDEREQPPPPTAEEQPPEETDYYARQLHLLTSGADGRWRYRLEADDMMHYPRTEHWEFDTPRLELYTEDGANWYGTAERGRAWADGDEVLLQGQVRLWRPAGETREATQLDTAEVHLQTQEHYAETDQLAVLTQESGRIEGIGARAWLDEGRIELLSRVRAHYAPQEL</sequence>
<dbReference type="Proteomes" id="UP000256763">
    <property type="component" value="Unassembled WGS sequence"/>
</dbReference>
<dbReference type="InterPro" id="IPR026265">
    <property type="entry name" value="LptC"/>
</dbReference>
<organism evidence="7 8">
    <name type="scientific">Alkalilimnicola ehrlichii</name>
    <dbReference type="NCBI Taxonomy" id="351052"/>
    <lineage>
        <taxon>Bacteria</taxon>
        <taxon>Pseudomonadati</taxon>
        <taxon>Pseudomonadota</taxon>
        <taxon>Gammaproteobacteria</taxon>
        <taxon>Chromatiales</taxon>
        <taxon>Ectothiorhodospiraceae</taxon>
        <taxon>Alkalilimnicola</taxon>
    </lineage>
</organism>
<dbReference type="OrthoDB" id="5797118at2"/>
<proteinExistence type="inferred from homology"/>
<keyword evidence="2 6" id="KW-0997">Cell inner membrane</keyword>
<evidence type="ECO:0000313" key="7">
    <source>
        <dbReference type="EMBL" id="RFA37868.1"/>
    </source>
</evidence>
<keyword evidence="4 6" id="KW-1133">Transmembrane helix</keyword>